<dbReference type="NCBIfam" id="TIGR00149">
    <property type="entry name" value="TIGR00149_YjbQ"/>
    <property type="match status" value="1"/>
</dbReference>
<dbReference type="EMBL" id="SLUK01000012">
    <property type="protein sequence ID" value="TCL41844.1"/>
    <property type="molecule type" value="Genomic_DNA"/>
</dbReference>
<protein>
    <submittedName>
        <fullName evidence="2">Secondary thiamine-phosphate synthase enzyme</fullName>
    </submittedName>
</protein>
<dbReference type="InterPro" id="IPR035917">
    <property type="entry name" value="YjbQ-like_sf"/>
</dbReference>
<dbReference type="Pfam" id="PF01894">
    <property type="entry name" value="YjbQ"/>
    <property type="match status" value="1"/>
</dbReference>
<proteinExistence type="inferred from homology"/>
<keyword evidence="3" id="KW-1185">Reference proteome</keyword>
<accession>A0A9X8UI08</accession>
<sequence>MKMKLDSFELRTKNEFDMINITERVHKFVEESGIEEGMVYVMTAHTTTSIIVNESLPCLETDIEEKLEEMVPKDAQYAHNHFLPSYGATGGNCPGHLKSMLCNYFAYFPVKDGKVVRGRAQEIYFAEFDGIQDRTVYMQVVGE</sequence>
<comment type="similarity">
    <text evidence="1">Belongs to the UPF0047 family.</text>
</comment>
<name>A0A9X8UI08_9FIRM</name>
<evidence type="ECO:0000313" key="2">
    <source>
        <dbReference type="EMBL" id="TCL41844.1"/>
    </source>
</evidence>
<dbReference type="RefSeq" id="WP_079698029.1">
    <property type="nucleotide sequence ID" value="NZ_SLUK01000012.1"/>
</dbReference>
<dbReference type="PANTHER" id="PTHR30615">
    <property type="entry name" value="UNCHARACTERIZED PROTEIN YJBQ-RELATED"/>
    <property type="match status" value="1"/>
</dbReference>
<dbReference type="InterPro" id="IPR001602">
    <property type="entry name" value="UPF0047_YjbQ-like"/>
</dbReference>
<dbReference type="SUPFAM" id="SSF111038">
    <property type="entry name" value="YjbQ-like"/>
    <property type="match status" value="1"/>
</dbReference>
<dbReference type="PANTHER" id="PTHR30615:SF8">
    <property type="entry name" value="UPF0047 PROTEIN C4A8.02C"/>
    <property type="match status" value="1"/>
</dbReference>
<comment type="caution">
    <text evidence="2">The sequence shown here is derived from an EMBL/GenBank/DDBJ whole genome shotgun (WGS) entry which is preliminary data.</text>
</comment>
<reference evidence="2 3" key="1">
    <citation type="submission" date="2019-03" db="EMBL/GenBank/DDBJ databases">
        <title>Genomic Encyclopedia of Type Strains, Phase IV (KMG-IV): sequencing the most valuable type-strain genomes for metagenomic binning, comparative biology and taxonomic classification.</title>
        <authorList>
            <person name="Goeker M."/>
        </authorList>
    </citation>
    <scope>NUCLEOTIDE SEQUENCE [LARGE SCALE GENOMIC DNA]</scope>
    <source>
        <strain evidence="2 3">DSM 100433</strain>
    </source>
</reference>
<dbReference type="AlphaFoldDB" id="A0A9X8UI08"/>
<dbReference type="Proteomes" id="UP000294682">
    <property type="component" value="Unassembled WGS sequence"/>
</dbReference>
<dbReference type="Gene3D" id="2.60.120.460">
    <property type="entry name" value="YjbQ-like"/>
    <property type="match status" value="1"/>
</dbReference>
<organism evidence="2 3">
    <name type="scientific">Harryflintia acetispora</name>
    <dbReference type="NCBI Taxonomy" id="1849041"/>
    <lineage>
        <taxon>Bacteria</taxon>
        <taxon>Bacillati</taxon>
        <taxon>Bacillota</taxon>
        <taxon>Clostridia</taxon>
        <taxon>Eubacteriales</taxon>
        <taxon>Oscillospiraceae</taxon>
        <taxon>Harryflintia</taxon>
    </lineage>
</organism>
<gene>
    <name evidence="2" type="ORF">EDD78_1129</name>
</gene>
<dbReference type="PIRSF" id="PIRSF004681">
    <property type="entry name" value="UCP004681"/>
    <property type="match status" value="1"/>
</dbReference>
<dbReference type="OrthoDB" id="9801725at2"/>
<evidence type="ECO:0000313" key="3">
    <source>
        <dbReference type="Proteomes" id="UP000294682"/>
    </source>
</evidence>
<evidence type="ECO:0000256" key="1">
    <source>
        <dbReference type="ARBA" id="ARBA00005534"/>
    </source>
</evidence>